<evidence type="ECO:0000256" key="3">
    <source>
        <dbReference type="ARBA" id="ARBA00022777"/>
    </source>
</evidence>
<dbReference type="InterPro" id="IPR033690">
    <property type="entry name" value="Adenylat_kinase_CS"/>
</dbReference>
<dbReference type="EMBL" id="GL832972">
    <property type="protein sequence ID" value="EGD75434.1"/>
    <property type="molecule type" value="Genomic_DNA"/>
</dbReference>
<dbReference type="Proteomes" id="UP000007799">
    <property type="component" value="Unassembled WGS sequence"/>
</dbReference>
<dbReference type="Gene3D" id="3.40.50.300">
    <property type="entry name" value="P-loop containing nucleotide triphosphate hydrolases"/>
    <property type="match status" value="1"/>
</dbReference>
<dbReference type="InterPro" id="IPR000850">
    <property type="entry name" value="Adenylat/UMP-CMP_kin"/>
</dbReference>
<dbReference type="GeneID" id="16072451"/>
<dbReference type="OrthoDB" id="248923at2759"/>
<dbReference type="RefSeq" id="XP_004991891.1">
    <property type="nucleotide sequence ID" value="XM_004991834.1"/>
</dbReference>
<proteinExistence type="inferred from homology"/>
<evidence type="ECO:0000256" key="5">
    <source>
        <dbReference type="SAM" id="MobiDB-lite"/>
    </source>
</evidence>
<dbReference type="SUPFAM" id="SSF52540">
    <property type="entry name" value="P-loop containing nucleoside triphosphate hydrolases"/>
    <property type="match status" value="1"/>
</dbReference>
<comment type="similarity">
    <text evidence="4">Belongs to the adenylate kinase family.</text>
</comment>
<dbReference type="KEGG" id="sre:PTSG_06509"/>
<evidence type="ECO:0000313" key="6">
    <source>
        <dbReference type="EMBL" id="EGD75434.1"/>
    </source>
</evidence>
<dbReference type="CDD" id="cd01428">
    <property type="entry name" value="ADK"/>
    <property type="match status" value="1"/>
</dbReference>
<accession>F2UG06</accession>
<keyword evidence="2" id="KW-0547">Nucleotide-binding</keyword>
<dbReference type="GO" id="GO:0019205">
    <property type="term" value="F:nucleobase-containing compound kinase activity"/>
    <property type="evidence" value="ECO:0007669"/>
    <property type="project" value="InterPro"/>
</dbReference>
<dbReference type="eggNOG" id="KOG3078">
    <property type="taxonomic scope" value="Eukaryota"/>
</dbReference>
<keyword evidence="1 4" id="KW-0808">Transferase</keyword>
<feature type="region of interest" description="Disordered" evidence="5">
    <location>
        <begin position="42"/>
        <end position="176"/>
    </location>
</feature>
<evidence type="ECO:0000313" key="7">
    <source>
        <dbReference type="Proteomes" id="UP000007799"/>
    </source>
</evidence>
<gene>
    <name evidence="6" type="ORF">PTSG_06509</name>
</gene>
<dbReference type="AlphaFoldDB" id="F2UG06"/>
<reference evidence="6" key="1">
    <citation type="submission" date="2009-08" db="EMBL/GenBank/DDBJ databases">
        <title>Annotation of Salpingoeca rosetta.</title>
        <authorList>
            <consortium name="The Broad Institute Genome Sequencing Platform"/>
            <person name="Russ C."/>
            <person name="Cuomo C."/>
            <person name="Burger G."/>
            <person name="Gray M.W."/>
            <person name="Holland P.W.H."/>
            <person name="King N."/>
            <person name="Lang F.B.F."/>
            <person name="Roger A.J."/>
            <person name="Ruiz-Trillo I."/>
            <person name="Young S.K."/>
            <person name="Zeng Q."/>
            <person name="Gargeya S."/>
            <person name="Alvarado L."/>
            <person name="Berlin A."/>
            <person name="Chapman S.B."/>
            <person name="Chen Z."/>
            <person name="Freedman E."/>
            <person name="Gellesch M."/>
            <person name="Goldberg J."/>
            <person name="Griggs A."/>
            <person name="Gujja S."/>
            <person name="Heilman E."/>
            <person name="Heiman D."/>
            <person name="Howarth C."/>
            <person name="Mehta T."/>
            <person name="Neiman D."/>
            <person name="Pearson M."/>
            <person name="Roberts A."/>
            <person name="Saif S."/>
            <person name="Shea T."/>
            <person name="Shenoy N."/>
            <person name="Sisk P."/>
            <person name="Stolte C."/>
            <person name="Sykes S."/>
            <person name="White J."/>
            <person name="Yandava C."/>
            <person name="Haas B."/>
            <person name="Nusbaum C."/>
            <person name="Birren B."/>
        </authorList>
    </citation>
    <scope>NUCLEOTIDE SEQUENCE [LARGE SCALE GENOMIC DNA]</scope>
    <source>
        <strain evidence="6">ATCC 50818</strain>
    </source>
</reference>
<dbReference type="InterPro" id="IPR027417">
    <property type="entry name" value="P-loop_NTPase"/>
</dbReference>
<dbReference type="InParanoid" id="F2UG06"/>
<dbReference type="PROSITE" id="PS00113">
    <property type="entry name" value="ADENYLATE_KINASE"/>
    <property type="match status" value="1"/>
</dbReference>
<dbReference type="PRINTS" id="PR00094">
    <property type="entry name" value="ADENYLTKNASE"/>
</dbReference>
<sequence>MFSFQRAAVGRLACSRALAYGKQAVGLAFARTSRAALSATSIAARSSAPTPEPEQAAPTSEPAPATPLPEHETPLAAQKAKHKRSPPPPSSSSRAASDKRAPRSPSSSAASSSASSSTSSAKAKARAEAGATTAAQNTAKMTDGPKHGVTPTPTGPSCPLVPSDKDGNMHASRDVHDNPDVARSIFDAMWRRLEKQFGRHNLHFPKETIFLNGAPGSGKGTMAEYLCKDRHLVHIATSDLLQSPQMLEMKKKGKLVDDGEVFFLLARTMLQPKNKFGVVVDGFPRTRVQVECVKLLHEKMIELNREFHNTDLSEHFPRPKFHMVMLYIEEEESIKRQMIRGAKIALHNDMVLKSGEGEVKEARNTDQNDQLARERYRIFRENGYEPLKTLRSFFNYHFIAADGTVEEVRKRVEKEFQYQSSLELQDSTYEVLDTLPRAEDLTKFYRQTLVKDLDDFQARHPKLLKQVIQVVQSEFFPQIRLCTSSGHVHVRTDNEIFFAHKKALKMAICLLSERGFEVSVSRESEREYHSVDPDTHELLYDVKQSYVFEIGFPKATM</sequence>
<feature type="compositionally biased region" description="Basic and acidic residues" evidence="5">
    <location>
        <begin position="163"/>
        <end position="176"/>
    </location>
</feature>
<evidence type="ECO:0000256" key="1">
    <source>
        <dbReference type="ARBA" id="ARBA00022679"/>
    </source>
</evidence>
<protein>
    <recommendedName>
        <fullName evidence="8">Adenylate kinase</fullName>
    </recommendedName>
</protein>
<name>F2UG06_SALR5</name>
<evidence type="ECO:0000256" key="2">
    <source>
        <dbReference type="ARBA" id="ARBA00022741"/>
    </source>
</evidence>
<keyword evidence="3 4" id="KW-0418">Kinase</keyword>
<dbReference type="Pfam" id="PF00406">
    <property type="entry name" value="ADK"/>
    <property type="match status" value="1"/>
</dbReference>
<evidence type="ECO:0008006" key="8">
    <source>
        <dbReference type="Google" id="ProtNLM"/>
    </source>
</evidence>
<dbReference type="STRING" id="946362.F2UG06"/>
<feature type="compositionally biased region" description="Low complexity" evidence="5">
    <location>
        <begin position="42"/>
        <end position="63"/>
    </location>
</feature>
<organism evidence="7">
    <name type="scientific">Salpingoeca rosetta (strain ATCC 50818 / BSB-021)</name>
    <dbReference type="NCBI Taxonomy" id="946362"/>
    <lineage>
        <taxon>Eukaryota</taxon>
        <taxon>Choanoflagellata</taxon>
        <taxon>Craspedida</taxon>
        <taxon>Salpingoecidae</taxon>
        <taxon>Salpingoeca</taxon>
    </lineage>
</organism>
<evidence type="ECO:0000256" key="4">
    <source>
        <dbReference type="RuleBase" id="RU003330"/>
    </source>
</evidence>
<feature type="compositionally biased region" description="Low complexity" evidence="5">
    <location>
        <begin position="103"/>
        <end position="135"/>
    </location>
</feature>
<dbReference type="PANTHER" id="PTHR23359">
    <property type="entry name" value="NUCLEOTIDE KINASE"/>
    <property type="match status" value="1"/>
</dbReference>
<keyword evidence="7" id="KW-1185">Reference proteome</keyword>
<dbReference type="OMA" id="LIFNQAW"/>
<dbReference type="GO" id="GO:0006139">
    <property type="term" value="P:nucleobase-containing compound metabolic process"/>
    <property type="evidence" value="ECO:0007669"/>
    <property type="project" value="InterPro"/>
</dbReference>
<dbReference type="GO" id="GO:0005524">
    <property type="term" value="F:ATP binding"/>
    <property type="evidence" value="ECO:0007669"/>
    <property type="project" value="InterPro"/>
</dbReference>